<evidence type="ECO:0000313" key="2">
    <source>
        <dbReference type="Proteomes" id="UP000215545"/>
    </source>
</evidence>
<evidence type="ECO:0000313" key="1">
    <source>
        <dbReference type="EMBL" id="OXS75081.1"/>
    </source>
</evidence>
<dbReference type="EMBL" id="MWSK01000008">
    <property type="protein sequence ID" value="OXS75081.1"/>
    <property type="molecule type" value="Genomic_DNA"/>
</dbReference>
<evidence type="ECO:0008006" key="3">
    <source>
        <dbReference type="Google" id="ProtNLM"/>
    </source>
</evidence>
<comment type="caution">
    <text evidence="1">The sequence shown here is derived from an EMBL/GenBank/DDBJ whole genome shotgun (WGS) entry which is preliminary data.</text>
</comment>
<dbReference type="SUPFAM" id="SSF53474">
    <property type="entry name" value="alpha/beta-Hydrolases"/>
    <property type="match status" value="1"/>
</dbReference>
<proteinExistence type="predicted"/>
<gene>
    <name evidence="1" type="ORF">B1B05_15215</name>
</gene>
<dbReference type="Gene3D" id="3.40.50.1820">
    <property type="entry name" value="alpha/beta hydrolase"/>
    <property type="match status" value="1"/>
</dbReference>
<dbReference type="PANTHER" id="PTHR48098">
    <property type="entry name" value="ENTEROCHELIN ESTERASE-RELATED"/>
    <property type="match status" value="1"/>
</dbReference>
<reference evidence="2" key="1">
    <citation type="submission" date="2017-03" db="EMBL/GenBank/DDBJ databases">
        <title>Bacillus sp. V-88(T) DSM27956, whole genome shotgun sequencing project.</title>
        <authorList>
            <person name="Dastager S.G."/>
            <person name="Neurgaonkar P.S."/>
            <person name="Dharne M.S."/>
        </authorList>
    </citation>
    <scope>NUCLEOTIDE SEQUENCE [LARGE SCALE GENOMIC DNA]</scope>
    <source>
        <strain evidence="2">DSM 25145</strain>
    </source>
</reference>
<keyword evidence="2" id="KW-1185">Reference proteome</keyword>
<name>A0ABX4E5K2_9BACI</name>
<organism evidence="1 2">
    <name type="scientific">Domibacillus enclensis</name>
    <dbReference type="NCBI Taxonomy" id="1017273"/>
    <lineage>
        <taxon>Bacteria</taxon>
        <taxon>Bacillati</taxon>
        <taxon>Bacillota</taxon>
        <taxon>Bacilli</taxon>
        <taxon>Bacillales</taxon>
        <taxon>Bacillaceae</taxon>
        <taxon>Domibacillus</taxon>
    </lineage>
</organism>
<dbReference type="InterPro" id="IPR050583">
    <property type="entry name" value="Mycobacterial_A85_antigen"/>
</dbReference>
<protein>
    <recommendedName>
        <fullName evidence="3">Enterochelin esterase</fullName>
    </recommendedName>
</protein>
<sequence>MMKRGTIQDHSIDSTELNEEISFLVYVPADFSPMVTYTFLICQDGKDYFQMGRLPRVADELLAEEEIEPLIIVGIPYNDKHDRRDKYHPDGEKQQAYIRFLAHELVPYLDKHFPGHGDRFGRALAGDSLAGTVSFMASLAHPDLFGRVLMHSPFVDSTVMAAAEQAASLPSLYHVIGTEETDVLMTNGERADFFTPNRALSALLEKKTTDYVYHEFNGGHTWTYWQKDMKPALLKMFE</sequence>
<dbReference type="InterPro" id="IPR029058">
    <property type="entry name" value="AB_hydrolase_fold"/>
</dbReference>
<accession>A0ABX4E5K2</accession>
<dbReference type="PANTHER" id="PTHR48098:SF3">
    <property type="entry name" value="IRON(III) ENTEROBACTIN ESTERASE"/>
    <property type="match status" value="1"/>
</dbReference>
<dbReference type="Proteomes" id="UP000215545">
    <property type="component" value="Unassembled WGS sequence"/>
</dbReference>
<dbReference type="InterPro" id="IPR000801">
    <property type="entry name" value="Esterase-like"/>
</dbReference>
<dbReference type="Pfam" id="PF00756">
    <property type="entry name" value="Esterase"/>
    <property type="match status" value="1"/>
</dbReference>